<protein>
    <recommendedName>
        <fullName evidence="3">PilZ domain-containing protein</fullName>
    </recommendedName>
</protein>
<gene>
    <name evidence="1" type="ORF">DFR52_102326</name>
</gene>
<keyword evidence="2" id="KW-1185">Reference proteome</keyword>
<name>A0A317PMC1_9HYPH</name>
<reference evidence="1 2" key="1">
    <citation type="submission" date="2018-05" db="EMBL/GenBank/DDBJ databases">
        <title>Genomic Encyclopedia of Type Strains, Phase IV (KMG-IV): sequencing the most valuable type-strain genomes for metagenomic binning, comparative biology and taxonomic classification.</title>
        <authorList>
            <person name="Goeker M."/>
        </authorList>
    </citation>
    <scope>NUCLEOTIDE SEQUENCE [LARGE SCALE GENOMIC DNA]</scope>
    <source>
        <strain evidence="1 2">DSM 16791</strain>
    </source>
</reference>
<dbReference type="AlphaFoldDB" id="A0A317PMC1"/>
<evidence type="ECO:0000313" key="2">
    <source>
        <dbReference type="Proteomes" id="UP000246352"/>
    </source>
</evidence>
<organism evidence="1 2">
    <name type="scientific">Hoeflea marina</name>
    <dbReference type="NCBI Taxonomy" id="274592"/>
    <lineage>
        <taxon>Bacteria</taxon>
        <taxon>Pseudomonadati</taxon>
        <taxon>Pseudomonadota</taxon>
        <taxon>Alphaproteobacteria</taxon>
        <taxon>Hyphomicrobiales</taxon>
        <taxon>Rhizobiaceae</taxon>
        <taxon>Hoeflea</taxon>
    </lineage>
</organism>
<evidence type="ECO:0008006" key="3">
    <source>
        <dbReference type="Google" id="ProtNLM"/>
    </source>
</evidence>
<evidence type="ECO:0000313" key="1">
    <source>
        <dbReference type="EMBL" id="PWW01663.1"/>
    </source>
</evidence>
<dbReference type="EMBL" id="QGTR01000002">
    <property type="protein sequence ID" value="PWW01663.1"/>
    <property type="molecule type" value="Genomic_DNA"/>
</dbReference>
<comment type="caution">
    <text evidence="1">The sequence shown here is derived from an EMBL/GenBank/DDBJ whole genome shotgun (WGS) entry which is preliminary data.</text>
</comment>
<dbReference type="OrthoDB" id="8115543at2"/>
<dbReference type="Proteomes" id="UP000246352">
    <property type="component" value="Unassembled WGS sequence"/>
</dbReference>
<accession>A0A317PMC1</accession>
<sequence>MQHKKLHNLTRIGRQEDRRHYFRRDANCPAVVAMSTRDTQGQFSAGGLVVNISEQGCLITSGAFPWRDDVLDAGSDAPAGFPRIAEHVQIFLPWTGTTIGAVIKEQGNYTLRLQFVTLMPELLVDRIARMTPARPVSAAALRA</sequence>
<proteinExistence type="predicted"/>
<dbReference type="RefSeq" id="WP_110031445.1">
    <property type="nucleotide sequence ID" value="NZ_QGTR01000002.1"/>
</dbReference>